<dbReference type="EC" id="2.5.1.75" evidence="10"/>
<comment type="catalytic activity">
    <reaction evidence="9 10 11">
        <text>adenosine(37) in tRNA + dimethylallyl diphosphate = N(6)-dimethylallyladenosine(37) in tRNA + diphosphate</text>
        <dbReference type="Rhea" id="RHEA:26482"/>
        <dbReference type="Rhea" id="RHEA-COMP:10162"/>
        <dbReference type="Rhea" id="RHEA-COMP:10375"/>
        <dbReference type="ChEBI" id="CHEBI:33019"/>
        <dbReference type="ChEBI" id="CHEBI:57623"/>
        <dbReference type="ChEBI" id="CHEBI:74411"/>
        <dbReference type="ChEBI" id="CHEBI:74415"/>
        <dbReference type="EC" id="2.5.1.75"/>
    </reaction>
</comment>
<keyword evidence="4 10" id="KW-0808">Transferase</keyword>
<evidence type="ECO:0000256" key="4">
    <source>
        <dbReference type="ARBA" id="ARBA00022679"/>
    </source>
</evidence>
<feature type="site" description="Interaction with substrate tRNA" evidence="10">
    <location>
        <position position="142"/>
    </location>
</feature>
<comment type="function">
    <text evidence="2 10 12">Catalyzes the transfer of a dimethylallyl group onto the adenine at position 37 in tRNAs that read codons beginning with uridine, leading to the formation of N6-(dimethylallyl)adenosine (i(6)A).</text>
</comment>
<keyword evidence="8 10" id="KW-0460">Magnesium</keyword>
<evidence type="ECO:0000256" key="1">
    <source>
        <dbReference type="ARBA" id="ARBA00001946"/>
    </source>
</evidence>
<gene>
    <name evidence="10 14" type="primary">miaA</name>
    <name evidence="14" type="ORF">ACFSCS_02190</name>
</gene>
<evidence type="ECO:0000256" key="8">
    <source>
        <dbReference type="ARBA" id="ARBA00022842"/>
    </source>
</evidence>
<feature type="site" description="Interaction with substrate tRNA" evidence="10">
    <location>
        <position position="121"/>
    </location>
</feature>
<dbReference type="InterPro" id="IPR039657">
    <property type="entry name" value="Dimethylallyltransferase"/>
</dbReference>
<comment type="cofactor">
    <cofactor evidence="1 10">
        <name>Mg(2+)</name>
        <dbReference type="ChEBI" id="CHEBI:18420"/>
    </cofactor>
</comment>
<evidence type="ECO:0000256" key="10">
    <source>
        <dbReference type="HAMAP-Rule" id="MF_00185"/>
    </source>
</evidence>
<feature type="binding site" evidence="10">
    <location>
        <begin position="25"/>
        <end position="32"/>
    </location>
    <ligand>
        <name>ATP</name>
        <dbReference type="ChEBI" id="CHEBI:30616"/>
    </ligand>
</feature>
<evidence type="ECO:0000313" key="15">
    <source>
        <dbReference type="Proteomes" id="UP001597326"/>
    </source>
</evidence>
<dbReference type="InterPro" id="IPR027417">
    <property type="entry name" value="P-loop_NTPase"/>
</dbReference>
<dbReference type="RefSeq" id="WP_386751523.1">
    <property type="nucleotide sequence ID" value="NZ_BAAAIX010000028.1"/>
</dbReference>
<keyword evidence="5 10" id="KW-0819">tRNA processing</keyword>
<dbReference type="EMBL" id="JBHUFZ010000005">
    <property type="protein sequence ID" value="MFD1888994.1"/>
    <property type="molecule type" value="Genomic_DNA"/>
</dbReference>
<evidence type="ECO:0000256" key="9">
    <source>
        <dbReference type="ARBA" id="ARBA00049563"/>
    </source>
</evidence>
<evidence type="ECO:0000256" key="7">
    <source>
        <dbReference type="ARBA" id="ARBA00022840"/>
    </source>
</evidence>
<reference evidence="15" key="1">
    <citation type="journal article" date="2019" name="Int. J. Syst. Evol. Microbiol.">
        <title>The Global Catalogue of Microorganisms (GCM) 10K type strain sequencing project: providing services to taxonomists for standard genome sequencing and annotation.</title>
        <authorList>
            <consortium name="The Broad Institute Genomics Platform"/>
            <consortium name="The Broad Institute Genome Sequencing Center for Infectious Disease"/>
            <person name="Wu L."/>
            <person name="Ma J."/>
        </authorList>
    </citation>
    <scope>NUCLEOTIDE SEQUENCE [LARGE SCALE GENOMIC DNA]</scope>
    <source>
        <strain evidence="15">CAIM 431</strain>
    </source>
</reference>
<comment type="similarity">
    <text evidence="3 10 13">Belongs to the IPP transferase family.</text>
</comment>
<dbReference type="GO" id="GO:0052381">
    <property type="term" value="F:tRNA dimethylallyltransferase activity"/>
    <property type="evidence" value="ECO:0007669"/>
    <property type="project" value="UniProtKB-EC"/>
</dbReference>
<dbReference type="InterPro" id="IPR018022">
    <property type="entry name" value="IPT"/>
</dbReference>
<evidence type="ECO:0000256" key="5">
    <source>
        <dbReference type="ARBA" id="ARBA00022694"/>
    </source>
</evidence>
<evidence type="ECO:0000256" key="11">
    <source>
        <dbReference type="RuleBase" id="RU003783"/>
    </source>
</evidence>
<sequence length="324" mass="35505">MANFRVRTAPGHNGGVIPPLVVLNGPTASGKSSLAIEVCLQLADRGRPAEVVNADSMLVYRGMDIGTAKPTREELALVPHHLVDIAEVTEPASVADFQARAREVVAELRAAGVVPLLVGGSALYVHAIVDHFSFPGTDPEVRARWEQELAAVGPKALHAQLAARDPQVAASILPGNGRRIVRALEVLELSGGFTPQLPEWSYALDDVHQFGLRLERTTMDRRIDERVDVMFAEGLVEEVRRLEGQGLREGLTASRALGYRQVLSFLDGDLSEQEARERTKSGTRRFARKQLAWFRRDPRVTWLDADPPATTEQLARQVLEALPA</sequence>
<evidence type="ECO:0000313" key="14">
    <source>
        <dbReference type="EMBL" id="MFD1888994.1"/>
    </source>
</evidence>
<keyword evidence="15" id="KW-1185">Reference proteome</keyword>
<organism evidence="14 15">
    <name type="scientific">Luteococcus peritonei</name>
    <dbReference type="NCBI Taxonomy" id="88874"/>
    <lineage>
        <taxon>Bacteria</taxon>
        <taxon>Bacillati</taxon>
        <taxon>Actinomycetota</taxon>
        <taxon>Actinomycetes</taxon>
        <taxon>Propionibacteriales</taxon>
        <taxon>Propionibacteriaceae</taxon>
        <taxon>Luteococcus</taxon>
    </lineage>
</organism>
<evidence type="ECO:0000256" key="12">
    <source>
        <dbReference type="RuleBase" id="RU003784"/>
    </source>
</evidence>
<evidence type="ECO:0000256" key="3">
    <source>
        <dbReference type="ARBA" id="ARBA00005842"/>
    </source>
</evidence>
<dbReference type="PANTHER" id="PTHR11088">
    <property type="entry name" value="TRNA DIMETHYLALLYLTRANSFERASE"/>
    <property type="match status" value="1"/>
</dbReference>
<protein>
    <recommendedName>
        <fullName evidence="10">tRNA dimethylallyltransferase</fullName>
        <ecNumber evidence="10">2.5.1.75</ecNumber>
    </recommendedName>
    <alternativeName>
        <fullName evidence="10">Dimethylallyl diphosphate:tRNA dimethylallyltransferase</fullName>
        <shortName evidence="10">DMAPP:tRNA dimethylallyltransferase</shortName>
        <shortName evidence="10">DMATase</shortName>
    </alternativeName>
    <alternativeName>
        <fullName evidence="10">Isopentenyl-diphosphate:tRNA isopentenyltransferase</fullName>
        <shortName evidence="10">IPP transferase</shortName>
        <shortName evidence="10">IPPT</shortName>
        <shortName evidence="10">IPTase</shortName>
    </alternativeName>
</protein>
<keyword evidence="6 10" id="KW-0547">Nucleotide-binding</keyword>
<comment type="caution">
    <text evidence="10">Lacks conserved residue(s) required for the propagation of feature annotation.</text>
</comment>
<dbReference type="Proteomes" id="UP001597326">
    <property type="component" value="Unassembled WGS sequence"/>
</dbReference>
<dbReference type="Pfam" id="PF01715">
    <property type="entry name" value="IPPT"/>
    <property type="match status" value="1"/>
</dbReference>
<feature type="binding site" evidence="10">
    <location>
        <begin position="27"/>
        <end position="32"/>
    </location>
    <ligand>
        <name>substrate</name>
    </ligand>
</feature>
<accession>A0ABW4RTJ4</accession>
<dbReference type="NCBIfam" id="TIGR00174">
    <property type="entry name" value="miaA"/>
    <property type="match status" value="1"/>
</dbReference>
<dbReference type="Gene3D" id="3.40.50.300">
    <property type="entry name" value="P-loop containing nucleotide triphosphate hydrolases"/>
    <property type="match status" value="1"/>
</dbReference>
<name>A0ABW4RTJ4_9ACTN</name>
<evidence type="ECO:0000256" key="6">
    <source>
        <dbReference type="ARBA" id="ARBA00022741"/>
    </source>
</evidence>
<proteinExistence type="inferred from homology"/>
<dbReference type="HAMAP" id="MF_00185">
    <property type="entry name" value="IPP_trans"/>
    <property type="match status" value="1"/>
</dbReference>
<dbReference type="SUPFAM" id="SSF52540">
    <property type="entry name" value="P-loop containing nucleoside triphosphate hydrolases"/>
    <property type="match status" value="1"/>
</dbReference>
<comment type="caution">
    <text evidence="14">The sequence shown here is derived from an EMBL/GenBank/DDBJ whole genome shotgun (WGS) entry which is preliminary data.</text>
</comment>
<comment type="subunit">
    <text evidence="10">Monomer.</text>
</comment>
<keyword evidence="7 10" id="KW-0067">ATP-binding</keyword>
<evidence type="ECO:0000256" key="13">
    <source>
        <dbReference type="RuleBase" id="RU003785"/>
    </source>
</evidence>
<dbReference type="Gene3D" id="1.10.20.140">
    <property type="match status" value="1"/>
</dbReference>
<dbReference type="PANTHER" id="PTHR11088:SF60">
    <property type="entry name" value="TRNA DIMETHYLALLYLTRANSFERASE"/>
    <property type="match status" value="1"/>
</dbReference>
<feature type="region of interest" description="Interaction with substrate tRNA" evidence="10">
    <location>
        <begin position="55"/>
        <end position="58"/>
    </location>
</feature>
<evidence type="ECO:0000256" key="2">
    <source>
        <dbReference type="ARBA" id="ARBA00003213"/>
    </source>
</evidence>